<dbReference type="PANTHER" id="PTHR20974:SF0">
    <property type="entry name" value="UPF0585 PROTEIN CG18661"/>
    <property type="match status" value="1"/>
</dbReference>
<dbReference type="EMBL" id="FOYW01000001">
    <property type="protein sequence ID" value="SFR43604.1"/>
    <property type="molecule type" value="Genomic_DNA"/>
</dbReference>
<proteinExistence type="predicted"/>
<organism evidence="1 2">
    <name type="scientific">Marinobacter daqiaonensis</name>
    <dbReference type="NCBI Taxonomy" id="650891"/>
    <lineage>
        <taxon>Bacteria</taxon>
        <taxon>Pseudomonadati</taxon>
        <taxon>Pseudomonadota</taxon>
        <taxon>Gammaproteobacteria</taxon>
        <taxon>Pseudomonadales</taxon>
        <taxon>Marinobacteraceae</taxon>
        <taxon>Marinobacter</taxon>
    </lineage>
</organism>
<reference evidence="2" key="1">
    <citation type="submission" date="2016-10" db="EMBL/GenBank/DDBJ databases">
        <authorList>
            <person name="Varghese N."/>
            <person name="Submissions S."/>
        </authorList>
    </citation>
    <scope>NUCLEOTIDE SEQUENCE [LARGE SCALE GENOMIC DNA]</scope>
    <source>
        <strain evidence="2">CGMCC 1.9167</strain>
    </source>
</reference>
<dbReference type="InterPro" id="IPR010342">
    <property type="entry name" value="DUF938"/>
</dbReference>
<sequence length="199" mass="22160">MSATLPFSQACENNSQPILERITPLLSRPGVVLEIGTGTGQHAEYFARHLQHLIWQPTDHPDNLEICRQRLEQAALANVATPQPLDVSEQPWNLGEFNHAFSANTAHIMSWQEVVDMFHGVAAGLATGGHFCLYGPFRYQGLFTSASNERFDLHLRARASHMGIRDVGDIYPLAAGLGLRPTQDFDMPANNRLLVFTRE</sequence>
<dbReference type="Proteomes" id="UP000198644">
    <property type="component" value="Unassembled WGS sequence"/>
</dbReference>
<dbReference type="Pfam" id="PF06080">
    <property type="entry name" value="DUF938"/>
    <property type="match status" value="1"/>
</dbReference>
<dbReference type="PANTHER" id="PTHR20974">
    <property type="entry name" value="UPF0585 PROTEIN CG18661"/>
    <property type="match status" value="1"/>
</dbReference>
<name>A0A1I6GN36_9GAMM</name>
<dbReference type="SUPFAM" id="SSF53335">
    <property type="entry name" value="S-adenosyl-L-methionine-dependent methyltransferases"/>
    <property type="match status" value="1"/>
</dbReference>
<keyword evidence="2" id="KW-1185">Reference proteome</keyword>
<evidence type="ECO:0000313" key="2">
    <source>
        <dbReference type="Proteomes" id="UP000198644"/>
    </source>
</evidence>
<dbReference type="OrthoDB" id="5563826at2"/>
<dbReference type="InterPro" id="IPR029063">
    <property type="entry name" value="SAM-dependent_MTases_sf"/>
</dbReference>
<evidence type="ECO:0000313" key="1">
    <source>
        <dbReference type="EMBL" id="SFR43604.1"/>
    </source>
</evidence>
<evidence type="ECO:0008006" key="3">
    <source>
        <dbReference type="Google" id="ProtNLM"/>
    </source>
</evidence>
<gene>
    <name evidence="1" type="ORF">SAMN05216203_0294</name>
</gene>
<protein>
    <recommendedName>
        <fullName evidence="3">Methylase</fullName>
    </recommendedName>
</protein>
<dbReference type="STRING" id="650891.SAMN05216203_0294"/>
<dbReference type="AlphaFoldDB" id="A0A1I6GN36"/>
<accession>A0A1I6GN36</accession>
<dbReference type="RefSeq" id="WP_092008533.1">
    <property type="nucleotide sequence ID" value="NZ_FOYW01000001.1"/>
</dbReference>
<dbReference type="Gene3D" id="3.40.50.150">
    <property type="entry name" value="Vaccinia Virus protein VP39"/>
    <property type="match status" value="1"/>
</dbReference>